<dbReference type="InterPro" id="IPR028036">
    <property type="entry name" value="DMAC1-like_dom"/>
</dbReference>
<dbReference type="AlphaFoldDB" id="A0A9W8GE86"/>
<organism evidence="3 4">
    <name type="scientific">Coemansia spiralis</name>
    <dbReference type="NCBI Taxonomy" id="417178"/>
    <lineage>
        <taxon>Eukaryota</taxon>
        <taxon>Fungi</taxon>
        <taxon>Fungi incertae sedis</taxon>
        <taxon>Zoopagomycota</taxon>
        <taxon>Kickxellomycotina</taxon>
        <taxon>Kickxellomycetes</taxon>
        <taxon>Kickxellales</taxon>
        <taxon>Kickxellaceae</taxon>
        <taxon>Coemansia</taxon>
    </lineage>
</organism>
<proteinExistence type="predicted"/>
<protein>
    <recommendedName>
        <fullName evidence="2">Distal membrane-arm assembly complex protein 1-like domain-containing protein</fullName>
    </recommendedName>
</protein>
<dbReference type="Proteomes" id="UP001151518">
    <property type="component" value="Unassembled WGS sequence"/>
</dbReference>
<comment type="caution">
    <text evidence="3">The sequence shown here is derived from an EMBL/GenBank/DDBJ whole genome shotgun (WGS) entry which is preliminary data.</text>
</comment>
<feature type="compositionally biased region" description="Polar residues" evidence="1">
    <location>
        <begin position="10"/>
        <end position="36"/>
    </location>
</feature>
<accession>A0A9W8GE86</accession>
<evidence type="ECO:0000259" key="2">
    <source>
        <dbReference type="Pfam" id="PF15055"/>
    </source>
</evidence>
<sequence length="103" mass="10879">MADTDKKSTDINSTESSAQTTAVLMSKDPNSSNSSGAVPPSAQGEYKDCLPCKVVGAGAMTGLAGYVLYERARMDPIRFASRRRGLLGISMVLAGTAIYRLCQ</sequence>
<feature type="domain" description="Distal membrane-arm assembly complex protein 1-like" evidence="2">
    <location>
        <begin position="48"/>
        <end position="70"/>
    </location>
</feature>
<reference evidence="3" key="1">
    <citation type="submission" date="2022-07" db="EMBL/GenBank/DDBJ databases">
        <title>Phylogenomic reconstructions and comparative analyses of Kickxellomycotina fungi.</title>
        <authorList>
            <person name="Reynolds N.K."/>
            <person name="Stajich J.E."/>
            <person name="Barry K."/>
            <person name="Grigoriev I.V."/>
            <person name="Crous P."/>
            <person name="Smith M.E."/>
        </authorList>
    </citation>
    <scope>NUCLEOTIDE SEQUENCE</scope>
    <source>
        <strain evidence="3">NRRL 3115</strain>
    </source>
</reference>
<evidence type="ECO:0000256" key="1">
    <source>
        <dbReference type="SAM" id="MobiDB-lite"/>
    </source>
</evidence>
<name>A0A9W8GE86_9FUNG</name>
<feature type="region of interest" description="Disordered" evidence="1">
    <location>
        <begin position="1"/>
        <end position="43"/>
    </location>
</feature>
<dbReference type="OrthoDB" id="6604875at2759"/>
<evidence type="ECO:0000313" key="3">
    <source>
        <dbReference type="EMBL" id="KAJ2680373.1"/>
    </source>
</evidence>
<gene>
    <name evidence="3" type="ORF">GGI25_000665</name>
</gene>
<evidence type="ECO:0000313" key="4">
    <source>
        <dbReference type="Proteomes" id="UP001151518"/>
    </source>
</evidence>
<dbReference type="Pfam" id="PF15055">
    <property type="entry name" value="DMAC1_Dmo2"/>
    <property type="match status" value="1"/>
</dbReference>
<dbReference type="EMBL" id="JANBTW010000005">
    <property type="protein sequence ID" value="KAJ2680373.1"/>
    <property type="molecule type" value="Genomic_DNA"/>
</dbReference>